<dbReference type="Gene3D" id="2.160.20.80">
    <property type="entry name" value="E3 ubiquitin-protein ligase SopA"/>
    <property type="match status" value="3"/>
</dbReference>
<dbReference type="Proteomes" id="UP000075635">
    <property type="component" value="Unassembled WGS sequence"/>
</dbReference>
<organism evidence="3 4">
    <name type="scientific">Sorangium cellulosum</name>
    <name type="common">Polyangium cellulosum</name>
    <dbReference type="NCBI Taxonomy" id="56"/>
    <lineage>
        <taxon>Bacteria</taxon>
        <taxon>Pseudomonadati</taxon>
        <taxon>Myxococcota</taxon>
        <taxon>Polyangia</taxon>
        <taxon>Polyangiales</taxon>
        <taxon>Polyangiaceae</taxon>
        <taxon>Sorangium</taxon>
    </lineage>
</organism>
<accession>A0A150S1T2</accession>
<evidence type="ECO:0000256" key="1">
    <source>
        <dbReference type="SAM" id="MobiDB-lite"/>
    </source>
</evidence>
<evidence type="ECO:0000313" key="3">
    <source>
        <dbReference type="EMBL" id="KYF86425.1"/>
    </source>
</evidence>
<feature type="region of interest" description="Disordered" evidence="1">
    <location>
        <begin position="152"/>
        <end position="184"/>
    </location>
</feature>
<dbReference type="InterPro" id="IPR051082">
    <property type="entry name" value="Pentapeptide-BTB/POZ_domain"/>
</dbReference>
<dbReference type="PANTHER" id="PTHR14136">
    <property type="entry name" value="BTB_POZ DOMAIN-CONTAINING PROTEIN KCTD9"/>
    <property type="match status" value="1"/>
</dbReference>
<gene>
    <name evidence="3" type="ORF">BE17_05730</name>
</gene>
<evidence type="ECO:0000259" key="2">
    <source>
        <dbReference type="Pfam" id="PF09937"/>
    </source>
</evidence>
<dbReference type="SUPFAM" id="SSF141571">
    <property type="entry name" value="Pentapeptide repeat-like"/>
    <property type="match status" value="2"/>
</dbReference>
<dbReference type="Pfam" id="PF00805">
    <property type="entry name" value="Pentapeptide"/>
    <property type="match status" value="6"/>
</dbReference>
<dbReference type="PANTHER" id="PTHR14136:SF17">
    <property type="entry name" value="BTB_POZ DOMAIN-CONTAINING PROTEIN KCTD9"/>
    <property type="match status" value="1"/>
</dbReference>
<sequence length="887" mass="96155">MKTIKPNRLGLLTKVFENDGEPYLVVTLLVFFPFEAPRRLLYEQSLWRFAGAELGSDAILDECMPKLRGELLVNGRCFTAGGVPRPACSVRVQIGAIDKTLYVVGNRRFGLLGMTDPEPFAEMPITWQNAFGGEGHAPNPLGKGFAPVRSDNGSVHPLPNIEDPRRLVRSPGDRPPPAGFGSYDPTWPQRFSKVGTYDEAWLKERFPELAKDLDWSFFNTAPPDQQIEGYFRGDEAFVIENMHPGKPRIEGALPGVATRCFINQKTGEGESFREIATRLDTVRLFPHHERGILVYRGALKIREDDAADVLHIVAGCEAMGEPKPDEHYRTVMAQRLDKEKGHLFLLRDADLMPPPQPGAGPQPDDPQAEMTRLLQSERLWQKRARAKMERDIEELKAKIRAQGLDPEPLVAPLPPDEDLIEPSLDELPAYVERAMTEAEKVKADAEARRAAEEQRARAECAKHGFDYDAIMGERQKEACGPPRFSAKKELERLEDVAQMARNGGVEWPELEAQRGDPELAARLFEVEEQMRAAYRKFAHHYPAASRLGGDEAARVREEVIAGHRTGESLAGRDLTGADLSHLDLSGIDLEGALLEAAVLTGTRLCGANIAGAVLAKANLLGADLTGANLAGANFGGANLSDVKMGGGLDLTGAVLAKANLSGADLTGARLSDADLSEATFDGADFSRVTARNLVLINADLSGAQLSGADLEQCTFIEANVEGVDFRGANLRASVFITGKGDGAVFRGAKLDNIRLIAGSSFAGADFRGASLEQANLRGTCLRGSDFTEANLRSSDLSECDLSGARLDGAVAMGAMLTRADLTGASLSGIDLMEAVLQKAKVDDANFERANLFRVDAAKMRGNGATSLKGANVKYVRFVAPPENHGQK</sequence>
<dbReference type="InterPro" id="IPR001646">
    <property type="entry name" value="5peptide_repeat"/>
</dbReference>
<evidence type="ECO:0000313" key="4">
    <source>
        <dbReference type="Proteomes" id="UP000075635"/>
    </source>
</evidence>
<name>A0A150S1T2_SORCE</name>
<dbReference type="AlphaFoldDB" id="A0A150S1T2"/>
<reference evidence="3 4" key="1">
    <citation type="submission" date="2014-02" db="EMBL/GenBank/DDBJ databases">
        <title>The small core and large imbalanced accessory genome model reveals a collaborative survival strategy of Sorangium cellulosum strains in nature.</title>
        <authorList>
            <person name="Han K."/>
            <person name="Peng R."/>
            <person name="Blom J."/>
            <person name="Li Y.-Z."/>
        </authorList>
    </citation>
    <scope>NUCLEOTIDE SEQUENCE [LARGE SCALE GENOMIC DNA]</scope>
    <source>
        <strain evidence="3 4">So0011-07</strain>
    </source>
</reference>
<dbReference type="Pfam" id="PF09937">
    <property type="entry name" value="DUF2169"/>
    <property type="match status" value="1"/>
</dbReference>
<proteinExistence type="predicted"/>
<protein>
    <recommendedName>
        <fullName evidence="2">DUF2169 domain-containing protein</fullName>
    </recommendedName>
</protein>
<comment type="caution">
    <text evidence="3">The sequence shown here is derived from an EMBL/GenBank/DDBJ whole genome shotgun (WGS) entry which is preliminary data.</text>
</comment>
<dbReference type="InterPro" id="IPR018683">
    <property type="entry name" value="DUF2169"/>
</dbReference>
<feature type="domain" description="DUF2169" evidence="2">
    <location>
        <begin position="20"/>
        <end position="296"/>
    </location>
</feature>
<dbReference type="EMBL" id="JEMB01001547">
    <property type="protein sequence ID" value="KYF86425.1"/>
    <property type="molecule type" value="Genomic_DNA"/>
</dbReference>